<dbReference type="STRING" id="52.CMC5_053540"/>
<dbReference type="SUPFAM" id="SSF55729">
    <property type="entry name" value="Acyl-CoA N-acyltransferases (Nat)"/>
    <property type="match status" value="1"/>
</dbReference>
<dbReference type="RefSeq" id="WP_082362811.1">
    <property type="nucleotide sequence ID" value="NZ_CP012159.1"/>
</dbReference>
<organism evidence="2 3">
    <name type="scientific">Chondromyces crocatus</name>
    <dbReference type="NCBI Taxonomy" id="52"/>
    <lineage>
        <taxon>Bacteria</taxon>
        <taxon>Pseudomonadati</taxon>
        <taxon>Myxococcota</taxon>
        <taxon>Polyangia</taxon>
        <taxon>Polyangiales</taxon>
        <taxon>Polyangiaceae</taxon>
        <taxon>Chondromyces</taxon>
    </lineage>
</organism>
<dbReference type="InterPro" id="IPR016181">
    <property type="entry name" value="Acyl_CoA_acyltransferase"/>
</dbReference>
<accession>A0A0K1EKR2</accession>
<reference evidence="2 3" key="1">
    <citation type="submission" date="2015-07" db="EMBL/GenBank/DDBJ databases">
        <title>Genome analysis of myxobacterium Chondromyces crocatus Cm c5 reveals a high potential for natural compound synthesis and the genetic basis for the loss of fruiting body formation.</title>
        <authorList>
            <person name="Zaburannyi N."/>
            <person name="Bunk B."/>
            <person name="Maier J."/>
            <person name="Overmann J."/>
            <person name="Mueller R."/>
        </authorList>
    </citation>
    <scope>NUCLEOTIDE SEQUENCE [LARGE SCALE GENOMIC DNA]</scope>
    <source>
        <strain evidence="2 3">Cm c5</strain>
    </source>
</reference>
<dbReference type="EMBL" id="CP012159">
    <property type="protein sequence ID" value="AKT41193.1"/>
    <property type="molecule type" value="Genomic_DNA"/>
</dbReference>
<feature type="region of interest" description="Disordered" evidence="1">
    <location>
        <begin position="1"/>
        <end position="25"/>
    </location>
</feature>
<protein>
    <recommendedName>
        <fullName evidence="4">N-acetyltransferase domain-containing protein</fullName>
    </recommendedName>
</protein>
<dbReference type="SUPFAM" id="SSF56784">
    <property type="entry name" value="HAD-like"/>
    <property type="match status" value="1"/>
</dbReference>
<evidence type="ECO:0000256" key="1">
    <source>
        <dbReference type="SAM" id="MobiDB-lite"/>
    </source>
</evidence>
<dbReference type="OrthoDB" id="323926at2"/>
<keyword evidence="3" id="KW-1185">Reference proteome</keyword>
<gene>
    <name evidence="2" type="ORF">CMC5_053540</name>
</gene>
<dbReference type="NCBIfam" id="TIGR01686">
    <property type="entry name" value="FkbH"/>
    <property type="match status" value="1"/>
</dbReference>
<dbReference type="NCBIfam" id="TIGR01681">
    <property type="entry name" value="HAD-SF-IIIC"/>
    <property type="match status" value="1"/>
</dbReference>
<dbReference type="KEGG" id="ccro:CMC5_053540"/>
<name>A0A0K1EKR2_CHOCO</name>
<dbReference type="InterPro" id="IPR010033">
    <property type="entry name" value="HAD_SF_ppase_IIIC"/>
</dbReference>
<sequence>MTEQRTSGSGSTSEDGLGQPSQAKAERGSRSIKCVVWDLDNTLWNGILLEGDRLELREDAVEIIKVLDERGILHSIASRNDPERALEQLKAFGLQDYFLHPQIGWNAKSSSVKRIAAEINIGLDALAFIDDQPFEREEVNFSLPDVLCLDVADLARVPAMPEFNPRFVTSDARLRREMYQRDVDRKVAREQFVGTEEDFLASLGMVFTLGPAKKDDLMRVEELTLRTNQLNSTGYTFSYEELDRLRCSPDHKLLIAGLTDRFGSYGKIGLAVLECAEGVWAIKLLLMSCRVISRGVGTIMLNHIMRLAQGAGVRLVAEFIATERNRMMYITYKFAGFKGAGTREGVELLECELSRAQPLPAYVQLQLED</sequence>
<dbReference type="InterPro" id="IPR010037">
    <property type="entry name" value="FkbH_domain"/>
</dbReference>
<dbReference type="InterPro" id="IPR023214">
    <property type="entry name" value="HAD_sf"/>
</dbReference>
<evidence type="ECO:0000313" key="2">
    <source>
        <dbReference type="EMBL" id="AKT41193.1"/>
    </source>
</evidence>
<dbReference type="InterPro" id="IPR036412">
    <property type="entry name" value="HAD-like_sf"/>
</dbReference>
<dbReference type="PATRIC" id="fig|52.7.peg.5930"/>
<dbReference type="AlphaFoldDB" id="A0A0K1EKR2"/>
<feature type="compositionally biased region" description="Polar residues" evidence="1">
    <location>
        <begin position="1"/>
        <end position="22"/>
    </location>
</feature>
<evidence type="ECO:0000313" key="3">
    <source>
        <dbReference type="Proteomes" id="UP000067626"/>
    </source>
</evidence>
<dbReference type="Gene3D" id="3.40.50.1000">
    <property type="entry name" value="HAD superfamily/HAD-like"/>
    <property type="match status" value="1"/>
</dbReference>
<evidence type="ECO:0008006" key="4">
    <source>
        <dbReference type="Google" id="ProtNLM"/>
    </source>
</evidence>
<proteinExistence type="predicted"/>
<dbReference type="Proteomes" id="UP000067626">
    <property type="component" value="Chromosome"/>
</dbReference>